<evidence type="ECO:0000313" key="2">
    <source>
        <dbReference type="EMBL" id="KYO45115.1"/>
    </source>
</evidence>
<accession>A0A151P8Q2</accession>
<keyword evidence="3" id="KW-1185">Reference proteome</keyword>
<organism evidence="2 3">
    <name type="scientific">Alligator mississippiensis</name>
    <name type="common">American alligator</name>
    <dbReference type="NCBI Taxonomy" id="8496"/>
    <lineage>
        <taxon>Eukaryota</taxon>
        <taxon>Metazoa</taxon>
        <taxon>Chordata</taxon>
        <taxon>Craniata</taxon>
        <taxon>Vertebrata</taxon>
        <taxon>Euteleostomi</taxon>
        <taxon>Archelosauria</taxon>
        <taxon>Archosauria</taxon>
        <taxon>Crocodylia</taxon>
        <taxon>Alligatoridae</taxon>
        <taxon>Alligatorinae</taxon>
        <taxon>Alligator</taxon>
    </lineage>
</organism>
<comment type="caution">
    <text evidence="2">The sequence shown here is derived from an EMBL/GenBank/DDBJ whole genome shotgun (WGS) entry which is preliminary data.</text>
</comment>
<feature type="compositionally biased region" description="Polar residues" evidence="1">
    <location>
        <begin position="116"/>
        <end position="143"/>
    </location>
</feature>
<feature type="region of interest" description="Disordered" evidence="1">
    <location>
        <begin position="44"/>
        <end position="63"/>
    </location>
</feature>
<evidence type="ECO:0000313" key="3">
    <source>
        <dbReference type="Proteomes" id="UP000050525"/>
    </source>
</evidence>
<gene>
    <name evidence="2" type="ORF">Y1Q_0007406</name>
</gene>
<evidence type="ECO:0000256" key="1">
    <source>
        <dbReference type="SAM" id="MobiDB-lite"/>
    </source>
</evidence>
<protein>
    <submittedName>
        <fullName evidence="2">Uncharacterized protein</fullName>
    </submittedName>
</protein>
<name>A0A151P8Q2_ALLMI</name>
<proteinExistence type="predicted"/>
<reference evidence="2 3" key="1">
    <citation type="journal article" date="2012" name="Genome Biol.">
        <title>Sequencing three crocodilian genomes to illuminate the evolution of archosaurs and amniotes.</title>
        <authorList>
            <person name="St John J.A."/>
            <person name="Braun E.L."/>
            <person name="Isberg S.R."/>
            <person name="Miles L.G."/>
            <person name="Chong A.Y."/>
            <person name="Gongora J."/>
            <person name="Dalzell P."/>
            <person name="Moran C."/>
            <person name="Bed'hom B."/>
            <person name="Abzhanov A."/>
            <person name="Burgess S.C."/>
            <person name="Cooksey A.M."/>
            <person name="Castoe T.A."/>
            <person name="Crawford N.G."/>
            <person name="Densmore L.D."/>
            <person name="Drew J.C."/>
            <person name="Edwards S.V."/>
            <person name="Faircloth B.C."/>
            <person name="Fujita M.K."/>
            <person name="Greenwold M.J."/>
            <person name="Hoffmann F.G."/>
            <person name="Howard J.M."/>
            <person name="Iguchi T."/>
            <person name="Janes D.E."/>
            <person name="Khan S.Y."/>
            <person name="Kohno S."/>
            <person name="de Koning A.J."/>
            <person name="Lance S.L."/>
            <person name="McCarthy F.M."/>
            <person name="McCormack J.E."/>
            <person name="Merchant M.E."/>
            <person name="Peterson D.G."/>
            <person name="Pollock D.D."/>
            <person name="Pourmand N."/>
            <person name="Raney B.J."/>
            <person name="Roessler K.A."/>
            <person name="Sanford J.R."/>
            <person name="Sawyer R.H."/>
            <person name="Schmidt C.J."/>
            <person name="Triplett E.W."/>
            <person name="Tuberville T.D."/>
            <person name="Venegas-Anaya M."/>
            <person name="Howard J.T."/>
            <person name="Jarvis E.D."/>
            <person name="Guillette L.J.Jr."/>
            <person name="Glenn T.C."/>
            <person name="Green R.E."/>
            <person name="Ray D.A."/>
        </authorList>
    </citation>
    <scope>NUCLEOTIDE SEQUENCE [LARGE SCALE GENOMIC DNA]</scope>
    <source>
        <strain evidence="2">KSC_2009_1</strain>
    </source>
</reference>
<feature type="compositionally biased region" description="Basic residues" evidence="1">
    <location>
        <begin position="47"/>
        <end position="57"/>
    </location>
</feature>
<dbReference type="Proteomes" id="UP000050525">
    <property type="component" value="Unassembled WGS sequence"/>
</dbReference>
<sequence>MNLPERECGRPLPRLPDSHSTGGWAMCSTAAAVQPIELDLNWGMAQKPRHKRSPRARARAEESEHPIWARNCLWYWRLVTTTAAAVTAATTAIAITTEAAVTSAATATVTTATVPHDQQPQTGQHAVVPQSTLTTTQAKPVTH</sequence>
<feature type="region of interest" description="Disordered" evidence="1">
    <location>
        <begin position="114"/>
        <end position="143"/>
    </location>
</feature>
<dbReference type="EMBL" id="AKHW03000635">
    <property type="protein sequence ID" value="KYO45115.1"/>
    <property type="molecule type" value="Genomic_DNA"/>
</dbReference>
<dbReference type="AlphaFoldDB" id="A0A151P8Q2"/>